<evidence type="ECO:0000313" key="1">
    <source>
        <dbReference type="EMBL" id="CAL1261729.1"/>
    </source>
</evidence>
<sequence length="50" mass="5914">MESKLVKAEPFQHHFLFSLNRNVYIDKATCNIYGKGVISKSNRRLYVIQR</sequence>
<protein>
    <submittedName>
        <fullName evidence="1">Uncharacterized protein</fullName>
    </submittedName>
</protein>
<name>A0AAV1YSC1_9ARAC</name>
<evidence type="ECO:0000313" key="2">
    <source>
        <dbReference type="Proteomes" id="UP001497382"/>
    </source>
</evidence>
<organism evidence="1 2">
    <name type="scientific">Larinioides sclopetarius</name>
    <dbReference type="NCBI Taxonomy" id="280406"/>
    <lineage>
        <taxon>Eukaryota</taxon>
        <taxon>Metazoa</taxon>
        <taxon>Ecdysozoa</taxon>
        <taxon>Arthropoda</taxon>
        <taxon>Chelicerata</taxon>
        <taxon>Arachnida</taxon>
        <taxon>Araneae</taxon>
        <taxon>Araneomorphae</taxon>
        <taxon>Entelegynae</taxon>
        <taxon>Araneoidea</taxon>
        <taxon>Araneidae</taxon>
        <taxon>Larinioides</taxon>
    </lineage>
</organism>
<proteinExistence type="predicted"/>
<comment type="caution">
    <text evidence="1">The sequence shown here is derived from an EMBL/GenBank/DDBJ whole genome shotgun (WGS) entry which is preliminary data.</text>
</comment>
<accession>A0AAV1YSC1</accession>
<gene>
    <name evidence="1" type="ORF">LARSCL_LOCUS584</name>
</gene>
<reference evidence="1 2" key="1">
    <citation type="submission" date="2024-04" db="EMBL/GenBank/DDBJ databases">
        <authorList>
            <person name="Rising A."/>
            <person name="Reimegard J."/>
            <person name="Sonavane S."/>
            <person name="Akerstrom W."/>
            <person name="Nylinder S."/>
            <person name="Hedman E."/>
            <person name="Kallberg Y."/>
        </authorList>
    </citation>
    <scope>NUCLEOTIDE SEQUENCE [LARGE SCALE GENOMIC DNA]</scope>
</reference>
<keyword evidence="2" id="KW-1185">Reference proteome</keyword>
<dbReference type="AlphaFoldDB" id="A0AAV1YSC1"/>
<dbReference type="EMBL" id="CAXIEN010000003">
    <property type="protein sequence ID" value="CAL1261729.1"/>
    <property type="molecule type" value="Genomic_DNA"/>
</dbReference>
<feature type="non-terminal residue" evidence="1">
    <location>
        <position position="50"/>
    </location>
</feature>
<dbReference type="Proteomes" id="UP001497382">
    <property type="component" value="Unassembled WGS sequence"/>
</dbReference>